<gene>
    <name evidence="1" type="ORF">JOC58_003473</name>
</gene>
<dbReference type="RefSeq" id="WP_188775144.1">
    <property type="nucleotide sequence ID" value="NZ_BMMB01000004.1"/>
</dbReference>
<accession>A0ABU1J232</accession>
<dbReference type="Gene3D" id="1.25.10.10">
    <property type="entry name" value="Leucine-rich Repeat Variant"/>
    <property type="match status" value="1"/>
</dbReference>
<reference evidence="1 2" key="1">
    <citation type="submission" date="2023-07" db="EMBL/GenBank/DDBJ databases">
        <title>Genomic Encyclopedia of Type Strains, Phase IV (KMG-IV): sequencing the most valuable type-strain genomes for metagenomic binning, comparative biology and taxonomic classification.</title>
        <authorList>
            <person name="Goeker M."/>
        </authorList>
    </citation>
    <scope>NUCLEOTIDE SEQUENCE [LARGE SCALE GENOMIC DNA]</scope>
    <source>
        <strain evidence="1 2">DSM 22170</strain>
    </source>
</reference>
<proteinExistence type="predicted"/>
<dbReference type="SUPFAM" id="SSF48371">
    <property type="entry name" value="ARM repeat"/>
    <property type="match status" value="1"/>
</dbReference>
<organism evidence="1 2">
    <name type="scientific">Paenibacillus hunanensis</name>
    <dbReference type="NCBI Taxonomy" id="539262"/>
    <lineage>
        <taxon>Bacteria</taxon>
        <taxon>Bacillati</taxon>
        <taxon>Bacillota</taxon>
        <taxon>Bacilli</taxon>
        <taxon>Bacillales</taxon>
        <taxon>Paenibacillaceae</taxon>
        <taxon>Paenibacillus</taxon>
    </lineage>
</organism>
<evidence type="ECO:0008006" key="3">
    <source>
        <dbReference type="Google" id="ProtNLM"/>
    </source>
</evidence>
<evidence type="ECO:0000313" key="2">
    <source>
        <dbReference type="Proteomes" id="UP001185028"/>
    </source>
</evidence>
<dbReference type="EMBL" id="JAVDQH010000015">
    <property type="protein sequence ID" value="MDR6245560.1"/>
    <property type="molecule type" value="Genomic_DNA"/>
</dbReference>
<comment type="caution">
    <text evidence="1">The sequence shown here is derived from an EMBL/GenBank/DDBJ whole genome shotgun (WGS) entry which is preliminary data.</text>
</comment>
<sequence>MNPIRLCIHRPLTAQDVVERLSREGSLSLVPSGDQQNRQDAEEYYSFVMNDGLTMIYVVVDRATSLPYVLLNGPLSSQSAWLLHMLGVTEDMQAIMQYCQEATHAEDKIDAICRLGIAAYFDEAQSEIIDMFKQYIRDADARVRQSAIFATSFIGWPEFEPLLQIAMERDPDARVSTIAASAIRIMRESDWNDTEESPTH</sequence>
<protein>
    <recommendedName>
        <fullName evidence="3">HEAT repeat domain-containing protein</fullName>
    </recommendedName>
</protein>
<keyword evidence="2" id="KW-1185">Reference proteome</keyword>
<name>A0ABU1J232_9BACL</name>
<dbReference type="Proteomes" id="UP001185028">
    <property type="component" value="Unassembled WGS sequence"/>
</dbReference>
<dbReference type="InterPro" id="IPR011989">
    <property type="entry name" value="ARM-like"/>
</dbReference>
<dbReference type="InterPro" id="IPR016024">
    <property type="entry name" value="ARM-type_fold"/>
</dbReference>
<evidence type="ECO:0000313" key="1">
    <source>
        <dbReference type="EMBL" id="MDR6245560.1"/>
    </source>
</evidence>